<dbReference type="Gene3D" id="3.40.50.150">
    <property type="entry name" value="Vaccinia Virus protein VP39"/>
    <property type="match status" value="1"/>
</dbReference>
<keyword evidence="5" id="KW-1185">Reference proteome</keyword>
<accession>A0A6I3KQH0</accession>
<protein>
    <recommendedName>
        <fullName evidence="2">Protein-L-isoaspartate O-methyltransferase</fullName>
    </recommendedName>
    <alternativeName>
        <fullName evidence="3">Protein L-isoaspartyl methyltransferase</fullName>
    </alternativeName>
</protein>
<evidence type="ECO:0000256" key="1">
    <source>
        <dbReference type="ARBA" id="ARBA00005369"/>
    </source>
</evidence>
<dbReference type="CDD" id="cd02440">
    <property type="entry name" value="AdoMet_MTases"/>
    <property type="match status" value="1"/>
</dbReference>
<comment type="caution">
    <text evidence="4">The sequence shown here is derived from an EMBL/GenBank/DDBJ whole genome shotgun (WGS) entry which is preliminary data.</text>
</comment>
<dbReference type="PANTHER" id="PTHR11579:SF18">
    <property type="entry name" value="PROTEIN-L-ISOASPARTATE O-METHYLTRANSFERASE"/>
    <property type="match status" value="1"/>
</dbReference>
<dbReference type="SUPFAM" id="SSF53335">
    <property type="entry name" value="S-adenosyl-L-methionine-dependent methyltransferases"/>
    <property type="match status" value="1"/>
</dbReference>
<gene>
    <name evidence="4" type="ORF">GIW81_17120</name>
</gene>
<name>A0A6I3KQH0_9HYPH</name>
<dbReference type="Proteomes" id="UP000440694">
    <property type="component" value="Unassembled WGS sequence"/>
</dbReference>
<evidence type="ECO:0000313" key="5">
    <source>
        <dbReference type="Proteomes" id="UP000440694"/>
    </source>
</evidence>
<dbReference type="EMBL" id="WMBQ01000002">
    <property type="protein sequence ID" value="MTD96062.1"/>
    <property type="molecule type" value="Genomic_DNA"/>
</dbReference>
<dbReference type="RefSeq" id="WP_154740532.1">
    <property type="nucleotide sequence ID" value="NZ_WMBQ01000002.1"/>
</dbReference>
<dbReference type="GO" id="GO:0005737">
    <property type="term" value="C:cytoplasm"/>
    <property type="evidence" value="ECO:0007669"/>
    <property type="project" value="TreeGrafter"/>
</dbReference>
<dbReference type="GO" id="GO:0004719">
    <property type="term" value="F:protein-L-isoaspartate (D-aspartate) O-methyltransferase activity"/>
    <property type="evidence" value="ECO:0007669"/>
    <property type="project" value="InterPro"/>
</dbReference>
<sequence>MVDVATQRLNMVDSQVLTSDVTDRRILRAMRELPRERFVPGPMAALAYIDEAVPISPAGSDRRWLLAPRIEAKLLQLADVGADDSVLVVGAGTGYTASILAGMARAVLALESDDKLAVEARRNLAELALTNVKVDVGILVAGCTSKAPFDAIVLPGAVSWVPDALFDQLKDGGRLVAVVTEGGIGKATLWRRLGRSVDSWGAFDATAPMLPGFAKTTEFVL</sequence>
<dbReference type="Pfam" id="PF01135">
    <property type="entry name" value="PCMT"/>
    <property type="match status" value="1"/>
</dbReference>
<keyword evidence="4" id="KW-0808">Transferase</keyword>
<dbReference type="AlphaFoldDB" id="A0A6I3KQH0"/>
<proteinExistence type="inferred from homology"/>
<dbReference type="PANTHER" id="PTHR11579">
    <property type="entry name" value="PROTEIN-L-ISOASPARTATE O-METHYLTRANSFERASE"/>
    <property type="match status" value="1"/>
</dbReference>
<comment type="similarity">
    <text evidence="1">Belongs to the methyltransferase superfamily. L-isoaspartyl/D-aspartyl protein methyltransferase family.</text>
</comment>
<evidence type="ECO:0000313" key="4">
    <source>
        <dbReference type="EMBL" id="MTD96062.1"/>
    </source>
</evidence>
<dbReference type="InterPro" id="IPR029063">
    <property type="entry name" value="SAM-dependent_MTases_sf"/>
</dbReference>
<dbReference type="GO" id="GO:0032259">
    <property type="term" value="P:methylation"/>
    <property type="evidence" value="ECO:0007669"/>
    <property type="project" value="UniProtKB-KW"/>
</dbReference>
<reference evidence="4 5" key="1">
    <citation type="submission" date="2019-11" db="EMBL/GenBank/DDBJ databases">
        <title>Identification of a novel strain.</title>
        <authorList>
            <person name="Xu Q."/>
            <person name="Wang G."/>
        </authorList>
    </citation>
    <scope>NUCLEOTIDE SEQUENCE [LARGE SCALE GENOMIC DNA]</scope>
    <source>
        <strain evidence="5">xq</strain>
    </source>
</reference>
<keyword evidence="4" id="KW-0489">Methyltransferase</keyword>
<evidence type="ECO:0000256" key="2">
    <source>
        <dbReference type="ARBA" id="ARBA00013346"/>
    </source>
</evidence>
<evidence type="ECO:0000256" key="3">
    <source>
        <dbReference type="ARBA" id="ARBA00030757"/>
    </source>
</evidence>
<dbReference type="InterPro" id="IPR000682">
    <property type="entry name" value="PCMT"/>
</dbReference>
<organism evidence="4 5">
    <name type="scientific">Hyphomicrobium album</name>
    <dbReference type="NCBI Taxonomy" id="2665159"/>
    <lineage>
        <taxon>Bacteria</taxon>
        <taxon>Pseudomonadati</taxon>
        <taxon>Pseudomonadota</taxon>
        <taxon>Alphaproteobacteria</taxon>
        <taxon>Hyphomicrobiales</taxon>
        <taxon>Hyphomicrobiaceae</taxon>
        <taxon>Hyphomicrobium</taxon>
    </lineage>
</organism>